<keyword evidence="1" id="KW-0812">Transmembrane</keyword>
<evidence type="ECO:0000313" key="4">
    <source>
        <dbReference type="Proteomes" id="UP000309450"/>
    </source>
</evidence>
<dbReference type="Proteomes" id="UP000309450">
    <property type="component" value="Unassembled WGS sequence"/>
</dbReference>
<name>A0A4S3MRG4_9RHOB</name>
<dbReference type="EMBL" id="SSND01000001">
    <property type="protein sequence ID" value="THD84653.1"/>
    <property type="molecule type" value="Genomic_DNA"/>
</dbReference>
<keyword evidence="4" id="KW-1185">Reference proteome</keyword>
<comment type="caution">
    <text evidence="3">The sequence shown here is derived from an EMBL/GenBank/DDBJ whole genome shotgun (WGS) entry which is preliminary data.</text>
</comment>
<keyword evidence="1" id="KW-1133">Transmembrane helix</keyword>
<dbReference type="Pfam" id="PF07811">
    <property type="entry name" value="TadE"/>
    <property type="match status" value="1"/>
</dbReference>
<feature type="transmembrane region" description="Helical" evidence="1">
    <location>
        <begin position="21"/>
        <end position="38"/>
    </location>
</feature>
<feature type="domain" description="TadE-like" evidence="2">
    <location>
        <begin position="17"/>
        <end position="55"/>
    </location>
</feature>
<dbReference type="OrthoDB" id="7907064at2"/>
<sequence length="176" mass="19625">MKRFLSRLFARFRNEDGSSTVEFVLIFPVIFGIFMSGYEASMYVTRYVLLDRALDITMRELRLGRLPGATHDTLKDEICDRTILIRDCRQNLKLALQPVDTGTFTLPNTPTQCVDRTQAIQPVTNVNPGAGDQIMLVRACVIIYGVFPGSAVGTRMPKEPGGGYIMTAKSVFVNEP</sequence>
<evidence type="ECO:0000256" key="1">
    <source>
        <dbReference type="SAM" id="Phobius"/>
    </source>
</evidence>
<dbReference type="InterPro" id="IPR012495">
    <property type="entry name" value="TadE-like_dom"/>
</dbReference>
<reference evidence="3 4" key="1">
    <citation type="submission" date="2019-04" db="EMBL/GenBank/DDBJ databases">
        <title>Draft genome sequence of Gemmobacter aestuarii sp. nov.</title>
        <authorList>
            <person name="Hameed A."/>
            <person name="Lin S.-Y."/>
            <person name="Shahina M."/>
            <person name="Lai W.-A."/>
            <person name="Young C.-C."/>
        </authorList>
    </citation>
    <scope>NUCLEOTIDE SEQUENCE [LARGE SCALE GENOMIC DNA]</scope>
    <source>
        <strain evidence="3 4">CC-PW-75</strain>
    </source>
</reference>
<accession>A0A4S3MRG4</accession>
<organism evidence="3 4">
    <name type="scientific">Aliigemmobacter aestuarii</name>
    <dbReference type="NCBI Taxonomy" id="1445661"/>
    <lineage>
        <taxon>Bacteria</taxon>
        <taxon>Pseudomonadati</taxon>
        <taxon>Pseudomonadota</taxon>
        <taxon>Alphaproteobacteria</taxon>
        <taxon>Rhodobacterales</taxon>
        <taxon>Paracoccaceae</taxon>
        <taxon>Aliigemmobacter</taxon>
    </lineage>
</organism>
<evidence type="ECO:0000313" key="3">
    <source>
        <dbReference type="EMBL" id="THD84653.1"/>
    </source>
</evidence>
<evidence type="ECO:0000259" key="2">
    <source>
        <dbReference type="Pfam" id="PF07811"/>
    </source>
</evidence>
<dbReference type="AlphaFoldDB" id="A0A4S3MRG4"/>
<gene>
    <name evidence="3" type="ORF">E7811_02640</name>
</gene>
<protein>
    <submittedName>
        <fullName evidence="3">Pilus assembly protein</fullName>
    </submittedName>
</protein>
<dbReference type="RefSeq" id="WP_136393034.1">
    <property type="nucleotide sequence ID" value="NZ_SSND01000001.1"/>
</dbReference>
<proteinExistence type="predicted"/>
<keyword evidence="1" id="KW-0472">Membrane</keyword>